<dbReference type="SUPFAM" id="SSF53756">
    <property type="entry name" value="UDP-Glycosyltransferase/glycogen phosphorylase"/>
    <property type="match status" value="1"/>
</dbReference>
<name>A0ABU6ISP9_9FLAO</name>
<protein>
    <submittedName>
        <fullName evidence="3">Glycosyltransferase family 4 protein</fullName>
        <ecNumber evidence="3">2.4.-.-</ecNumber>
    </submittedName>
</protein>
<comment type="caution">
    <text evidence="3">The sequence shown here is derived from an EMBL/GenBank/DDBJ whole genome shotgun (WGS) entry which is preliminary data.</text>
</comment>
<dbReference type="GO" id="GO:0016757">
    <property type="term" value="F:glycosyltransferase activity"/>
    <property type="evidence" value="ECO:0007669"/>
    <property type="project" value="UniProtKB-KW"/>
</dbReference>
<dbReference type="Pfam" id="PF00534">
    <property type="entry name" value="Glycos_transf_1"/>
    <property type="match status" value="1"/>
</dbReference>
<dbReference type="RefSeq" id="WP_326278983.1">
    <property type="nucleotide sequence ID" value="NZ_JAYKYV010000009.1"/>
</dbReference>
<evidence type="ECO:0000313" key="4">
    <source>
        <dbReference type="Proteomes" id="UP001355298"/>
    </source>
</evidence>
<feature type="domain" description="Glycosyl transferase family 1" evidence="1">
    <location>
        <begin position="175"/>
        <end position="335"/>
    </location>
</feature>
<dbReference type="EMBL" id="JAYMGW010000009">
    <property type="protein sequence ID" value="MEC4266019.1"/>
    <property type="molecule type" value="Genomic_DNA"/>
</dbReference>
<organism evidence="3 4">
    <name type="scientific">Flagellimonas halotolerans</name>
    <dbReference type="NCBI Taxonomy" id="3112164"/>
    <lineage>
        <taxon>Bacteria</taxon>
        <taxon>Pseudomonadati</taxon>
        <taxon>Bacteroidota</taxon>
        <taxon>Flavobacteriia</taxon>
        <taxon>Flavobacteriales</taxon>
        <taxon>Flavobacteriaceae</taxon>
        <taxon>Flagellimonas</taxon>
    </lineage>
</organism>
<accession>A0ABU6ISP9</accession>
<dbReference type="InterPro" id="IPR028098">
    <property type="entry name" value="Glyco_trans_4-like_N"/>
</dbReference>
<sequence length="357" mass="40853">MRIDFIVHSMGSGGGERVLSILANKLVLKGHSIRIVTLSNSIEDAFELNQQIVRVKLKKRTFNIHTINNLFNLFKHYRSKKNRPDIAISFMVETSMLAIIICTLFGIKSIASEHTNHVLKRKNNLRLFTRKYLYRLANKIIVLTEFDRVYYAKHRSNVKVIPNPSTFSINEAPIQRSKTILAVGNLNKYHIKGFDNLIPIVAEVFKKHMDWTLQIVGAIDETSLSFLNKIVVEHQMEDRIVFSGFSNKVSDIMATSDVYIMTSRFEGLPMVLIEAMSQGMVCISYDCETGPSEIITHDYNGILVKDQDKLEMADGLDRLLSDVELRDRLRANAPKTIEKFDPDLIVSEWEQVFLEVS</sequence>
<dbReference type="CDD" id="cd03820">
    <property type="entry name" value="GT4_AmsD-like"/>
    <property type="match status" value="1"/>
</dbReference>
<dbReference type="InterPro" id="IPR001296">
    <property type="entry name" value="Glyco_trans_1"/>
</dbReference>
<reference evidence="3 4" key="1">
    <citation type="submission" date="2024-01" db="EMBL/GenBank/DDBJ databases">
        <title>The strains designed SYSU M86414 and SYSU M84420 isolated from the marine sediment in San Sha City (Hainan Province, China).</title>
        <authorList>
            <person name="Guo D."/>
        </authorList>
    </citation>
    <scope>NUCLEOTIDE SEQUENCE [LARGE SCALE GENOMIC DNA]</scope>
    <source>
        <strain evidence="3 4">SYSU M84420</strain>
    </source>
</reference>
<gene>
    <name evidence="3" type="ORF">VOP03_11740</name>
</gene>
<keyword evidence="3" id="KW-0808">Transferase</keyword>
<evidence type="ECO:0000259" key="1">
    <source>
        <dbReference type="Pfam" id="PF00534"/>
    </source>
</evidence>
<dbReference type="Pfam" id="PF13439">
    <property type="entry name" value="Glyco_transf_4"/>
    <property type="match status" value="1"/>
</dbReference>
<evidence type="ECO:0000259" key="2">
    <source>
        <dbReference type="Pfam" id="PF13439"/>
    </source>
</evidence>
<keyword evidence="3" id="KW-0328">Glycosyltransferase</keyword>
<feature type="domain" description="Glycosyltransferase subfamily 4-like N-terminal" evidence="2">
    <location>
        <begin position="13"/>
        <end position="164"/>
    </location>
</feature>
<dbReference type="EC" id="2.4.-.-" evidence="3"/>
<evidence type="ECO:0000313" key="3">
    <source>
        <dbReference type="EMBL" id="MEC4266019.1"/>
    </source>
</evidence>
<dbReference type="Proteomes" id="UP001355298">
    <property type="component" value="Unassembled WGS sequence"/>
</dbReference>
<keyword evidence="4" id="KW-1185">Reference proteome</keyword>
<dbReference type="PANTHER" id="PTHR12526">
    <property type="entry name" value="GLYCOSYLTRANSFERASE"/>
    <property type="match status" value="1"/>
</dbReference>
<dbReference type="Gene3D" id="3.40.50.2000">
    <property type="entry name" value="Glycogen Phosphorylase B"/>
    <property type="match status" value="2"/>
</dbReference>
<proteinExistence type="predicted"/>